<gene>
    <name evidence="13" type="ORF">SAMN04487998_2798</name>
</gene>
<dbReference type="PANTHER" id="PTHR48111:SF40">
    <property type="entry name" value="PHOSPHATE REGULON TRANSCRIPTIONAL REGULATORY PROTEIN PHOB"/>
    <property type="match status" value="1"/>
</dbReference>
<evidence type="ECO:0000256" key="4">
    <source>
        <dbReference type="ARBA" id="ARBA00023015"/>
    </source>
</evidence>
<keyword evidence="6" id="KW-0804">Transcription</keyword>
<keyword evidence="10" id="KW-0732">Signal</keyword>
<dbReference type="CDD" id="cd00383">
    <property type="entry name" value="trans_reg_C"/>
    <property type="match status" value="1"/>
</dbReference>
<dbReference type="Proteomes" id="UP000198697">
    <property type="component" value="Unassembled WGS sequence"/>
</dbReference>
<dbReference type="STRING" id="82805.SAMN04487998_2798"/>
<dbReference type="EMBL" id="FOHS01000003">
    <property type="protein sequence ID" value="SET79789.1"/>
    <property type="molecule type" value="Genomic_DNA"/>
</dbReference>
<dbReference type="InterPro" id="IPR036388">
    <property type="entry name" value="WH-like_DNA-bd_sf"/>
</dbReference>
<evidence type="ECO:0000256" key="8">
    <source>
        <dbReference type="PROSITE-ProRule" id="PRU00169"/>
    </source>
</evidence>
<feature type="modified residue" description="4-aspartylphosphate" evidence="8">
    <location>
        <position position="146"/>
    </location>
</feature>
<keyword evidence="14" id="KW-1185">Reference proteome</keyword>
<dbReference type="InterPro" id="IPR001867">
    <property type="entry name" value="OmpR/PhoB-type_DNA-bd"/>
</dbReference>
<dbReference type="GO" id="GO:0005829">
    <property type="term" value="C:cytosol"/>
    <property type="evidence" value="ECO:0007669"/>
    <property type="project" value="TreeGrafter"/>
</dbReference>
<reference evidence="14" key="1">
    <citation type="submission" date="2016-10" db="EMBL/GenBank/DDBJ databases">
        <authorList>
            <person name="Varghese N."/>
            <person name="Submissions S."/>
        </authorList>
    </citation>
    <scope>NUCLEOTIDE SEQUENCE [LARGE SCALE GENOMIC DNA]</scope>
    <source>
        <strain evidence="14">DSM 15310</strain>
    </source>
</reference>
<dbReference type="SUPFAM" id="SSF52172">
    <property type="entry name" value="CheY-like"/>
    <property type="match status" value="1"/>
</dbReference>
<evidence type="ECO:0000259" key="11">
    <source>
        <dbReference type="PROSITE" id="PS50110"/>
    </source>
</evidence>
<dbReference type="SMART" id="SM00862">
    <property type="entry name" value="Trans_reg_C"/>
    <property type="match status" value="1"/>
</dbReference>
<evidence type="ECO:0000256" key="3">
    <source>
        <dbReference type="ARBA" id="ARBA00023012"/>
    </source>
</evidence>
<evidence type="ECO:0000256" key="7">
    <source>
        <dbReference type="ARBA" id="ARBA00024735"/>
    </source>
</evidence>
<evidence type="ECO:0000256" key="1">
    <source>
        <dbReference type="ARBA" id="ARBA00013332"/>
    </source>
</evidence>
<feature type="domain" description="Response regulatory" evidence="11">
    <location>
        <begin position="97"/>
        <end position="213"/>
    </location>
</feature>
<keyword evidence="2 8" id="KW-0597">Phosphoprotein</keyword>
<evidence type="ECO:0000256" key="6">
    <source>
        <dbReference type="ARBA" id="ARBA00023163"/>
    </source>
</evidence>
<dbReference type="SMART" id="SM00448">
    <property type="entry name" value="REC"/>
    <property type="match status" value="1"/>
</dbReference>
<dbReference type="Gene3D" id="1.10.10.10">
    <property type="entry name" value="Winged helix-like DNA-binding domain superfamily/Winged helix DNA-binding domain"/>
    <property type="match status" value="1"/>
</dbReference>
<dbReference type="PROSITE" id="PS50110">
    <property type="entry name" value="RESPONSE_REGULATORY"/>
    <property type="match status" value="1"/>
</dbReference>
<dbReference type="InterPro" id="IPR016032">
    <property type="entry name" value="Sig_transdc_resp-reg_C-effctor"/>
</dbReference>
<keyword evidence="3" id="KW-0902">Two-component regulatory system</keyword>
<dbReference type="FunFam" id="1.10.10.10:FF:000018">
    <property type="entry name" value="DNA-binding response regulator ResD"/>
    <property type="match status" value="1"/>
</dbReference>
<feature type="domain" description="OmpR/PhoB-type" evidence="12">
    <location>
        <begin position="223"/>
        <end position="317"/>
    </location>
</feature>
<dbReference type="GO" id="GO:0000156">
    <property type="term" value="F:phosphorelay response regulator activity"/>
    <property type="evidence" value="ECO:0007669"/>
    <property type="project" value="TreeGrafter"/>
</dbReference>
<organism evidence="13 14">
    <name type="scientific">Hymenobacter actinosclerus</name>
    <dbReference type="NCBI Taxonomy" id="82805"/>
    <lineage>
        <taxon>Bacteria</taxon>
        <taxon>Pseudomonadati</taxon>
        <taxon>Bacteroidota</taxon>
        <taxon>Cytophagia</taxon>
        <taxon>Cytophagales</taxon>
        <taxon>Hymenobacteraceae</taxon>
        <taxon>Hymenobacter</taxon>
    </lineage>
</organism>
<protein>
    <recommendedName>
        <fullName evidence="1">Phosphate regulon transcriptional regulatory protein PhoB</fullName>
    </recommendedName>
</protein>
<dbReference type="CDD" id="cd17574">
    <property type="entry name" value="REC_OmpR"/>
    <property type="match status" value="1"/>
</dbReference>
<evidence type="ECO:0000259" key="12">
    <source>
        <dbReference type="PROSITE" id="PS51755"/>
    </source>
</evidence>
<evidence type="ECO:0000313" key="13">
    <source>
        <dbReference type="EMBL" id="SET79789.1"/>
    </source>
</evidence>
<feature type="DNA-binding region" description="OmpR/PhoB-type" evidence="9">
    <location>
        <begin position="223"/>
        <end position="317"/>
    </location>
</feature>
<dbReference type="FunFam" id="3.40.50.2300:FF:000001">
    <property type="entry name" value="DNA-binding response regulator PhoB"/>
    <property type="match status" value="1"/>
</dbReference>
<sequence>MLLTAAARCRPVLMMTAPAAASGRPAGLADFVWPIPNPVPAKLPRPALVGWRRSAGNETITRRSRRPAVLLSARLLFYPKPPLPVQPAPTANPNAYKILVVDDDPDIVELLEYNLRKEGYAVASAADGRQALDVAQQFGPDIVLLDVMMPKLDGIAACRQLRELPRFKDTYIIFLTARAEEFSEVAAFDAGADDFIAKPIKPRALLSRLAAYVRRDKEPQHVSDTIEINGLTIDRTGFAVYQDGRKITLPKKEFELLAFLAASPHKVFGREELLQNIWGNDVFVLARTVDVHVRKVREKVGDHHIQTIKGVGYKFNSD</sequence>
<dbReference type="Pfam" id="PF00486">
    <property type="entry name" value="Trans_reg_C"/>
    <property type="match status" value="1"/>
</dbReference>
<keyword evidence="4" id="KW-0805">Transcription regulation</keyword>
<evidence type="ECO:0000256" key="9">
    <source>
        <dbReference type="PROSITE-ProRule" id="PRU01091"/>
    </source>
</evidence>
<dbReference type="InterPro" id="IPR039420">
    <property type="entry name" value="WalR-like"/>
</dbReference>
<dbReference type="InterPro" id="IPR001789">
    <property type="entry name" value="Sig_transdc_resp-reg_receiver"/>
</dbReference>
<dbReference type="InterPro" id="IPR011006">
    <property type="entry name" value="CheY-like_superfamily"/>
</dbReference>
<feature type="chain" id="PRO_5011548866" description="Phosphate regulon transcriptional regulatory protein PhoB" evidence="10">
    <location>
        <begin position="22"/>
        <end position="318"/>
    </location>
</feature>
<dbReference type="AlphaFoldDB" id="A0A1I0H7V9"/>
<dbReference type="GO" id="GO:0000976">
    <property type="term" value="F:transcription cis-regulatory region binding"/>
    <property type="evidence" value="ECO:0007669"/>
    <property type="project" value="TreeGrafter"/>
</dbReference>
<keyword evidence="5 9" id="KW-0238">DNA-binding</keyword>
<evidence type="ECO:0000313" key="14">
    <source>
        <dbReference type="Proteomes" id="UP000198697"/>
    </source>
</evidence>
<dbReference type="GO" id="GO:0006355">
    <property type="term" value="P:regulation of DNA-templated transcription"/>
    <property type="evidence" value="ECO:0007669"/>
    <property type="project" value="InterPro"/>
</dbReference>
<dbReference type="Gene3D" id="3.40.50.2300">
    <property type="match status" value="1"/>
</dbReference>
<comment type="function">
    <text evidence="7">This protein is a positive regulator for the phosphate regulon. Transcription of this operon is positively regulated by PhoB and PhoR when phosphate is limited.</text>
</comment>
<name>A0A1I0H7V9_9BACT</name>
<dbReference type="PROSITE" id="PS51755">
    <property type="entry name" value="OMPR_PHOB"/>
    <property type="match status" value="1"/>
</dbReference>
<dbReference type="SUPFAM" id="SSF46894">
    <property type="entry name" value="C-terminal effector domain of the bipartite response regulators"/>
    <property type="match status" value="1"/>
</dbReference>
<evidence type="ECO:0000256" key="5">
    <source>
        <dbReference type="ARBA" id="ARBA00023125"/>
    </source>
</evidence>
<proteinExistence type="predicted"/>
<accession>A0A1I0H7V9</accession>
<dbReference type="GO" id="GO:0032993">
    <property type="term" value="C:protein-DNA complex"/>
    <property type="evidence" value="ECO:0007669"/>
    <property type="project" value="TreeGrafter"/>
</dbReference>
<evidence type="ECO:0000256" key="10">
    <source>
        <dbReference type="SAM" id="SignalP"/>
    </source>
</evidence>
<dbReference type="Pfam" id="PF00072">
    <property type="entry name" value="Response_reg"/>
    <property type="match status" value="1"/>
</dbReference>
<evidence type="ECO:0000256" key="2">
    <source>
        <dbReference type="ARBA" id="ARBA00022553"/>
    </source>
</evidence>
<dbReference type="PANTHER" id="PTHR48111">
    <property type="entry name" value="REGULATOR OF RPOS"/>
    <property type="match status" value="1"/>
</dbReference>
<feature type="signal peptide" evidence="10">
    <location>
        <begin position="1"/>
        <end position="21"/>
    </location>
</feature>